<dbReference type="SMART" id="SM00079">
    <property type="entry name" value="PBPe"/>
    <property type="match status" value="1"/>
</dbReference>
<dbReference type="EMBL" id="NQMC01000072">
    <property type="protein sequence ID" value="TYD41311.1"/>
    <property type="molecule type" value="Genomic_DNA"/>
</dbReference>
<dbReference type="PANTHER" id="PTHR35936">
    <property type="entry name" value="MEMBRANE-BOUND LYTIC MUREIN TRANSGLYCOSYLASE F"/>
    <property type="match status" value="1"/>
</dbReference>
<dbReference type="EMBL" id="PDXJ01000031">
    <property type="protein sequence ID" value="TND51195.1"/>
    <property type="molecule type" value="Genomic_DNA"/>
</dbReference>
<dbReference type="STRING" id="654.AMS64_00435"/>
<reference evidence="11 15" key="6">
    <citation type="submission" date="2019-10" db="EMBL/GenBank/DDBJ databases">
        <authorList>
            <person name="Karimi E."/>
        </authorList>
    </citation>
    <scope>NUCLEOTIDE SEQUENCE [LARGE SCALE GENOMIC DNA]</scope>
    <source>
        <strain evidence="11">Aeromonas sp. 8C</strain>
    </source>
</reference>
<comment type="similarity">
    <text evidence="1">Belongs to the bacterial solute-binding protein 3 family.</text>
</comment>
<evidence type="ECO:0000313" key="9">
    <source>
        <dbReference type="EMBL" id="TND51195.1"/>
    </source>
</evidence>
<dbReference type="EMBL" id="CP033604">
    <property type="protein sequence ID" value="AYV39149.1"/>
    <property type="molecule type" value="Genomic_DNA"/>
</dbReference>
<reference evidence="8" key="7">
    <citation type="submission" date="2022-08" db="EMBL/GenBank/DDBJ databases">
        <title>A global survey of hypervirulent Aeromonas hydrophila identified this emerging pathogen in farmed fish in the lower Mekong River basin.</title>
        <authorList>
            <person name="Xu T."/>
            <person name="Rasmussen-Ivey C.R."/>
            <person name="Moen F.S."/>
            <person name="Fernandez Bravo A."/>
            <person name="Lamy B."/>
            <person name="Beaz-Hidalgo R."/>
            <person name="Khan C.D."/>
            <person name="Castro Escarpulli G."/>
            <person name="Yasin I.S.M."/>
            <person name="Figueras M.J."/>
            <person name="Azzam Sayuti M."/>
            <person name="Karim M.M."/>
            <person name="Alam K.M."/>
            <person name="Le T.T.T."/>
            <person name="Thao N.H.P."/>
            <person name="Addo S."/>
            <person name="Duodu S."/>
            <person name="Ali S."/>
            <person name="Mey S."/>
            <person name="Somony T."/>
            <person name="Liles M.R."/>
        </authorList>
    </citation>
    <scope>NUCLEOTIDE SEQUENCE</scope>
    <source>
        <strain evidence="8">0.14</strain>
    </source>
</reference>
<dbReference type="GO" id="GO:0016020">
    <property type="term" value="C:membrane"/>
    <property type="evidence" value="ECO:0007669"/>
    <property type="project" value="InterPro"/>
</dbReference>
<dbReference type="GO" id="GO:0015276">
    <property type="term" value="F:ligand-gated monoatomic ion channel activity"/>
    <property type="evidence" value="ECO:0007669"/>
    <property type="project" value="InterPro"/>
</dbReference>
<evidence type="ECO:0000259" key="5">
    <source>
        <dbReference type="SMART" id="SM00079"/>
    </source>
</evidence>
<reference evidence="7 13" key="4">
    <citation type="submission" date="2018-11" db="EMBL/GenBank/DDBJ databases">
        <title>Complete genome sequence of multidrug-resistant Aeromonas veronii strain MS-18-37.</title>
        <authorList>
            <person name="Abdelhamed H."/>
            <person name="Lawrence M."/>
            <person name="Waldbieser G."/>
        </authorList>
    </citation>
    <scope>NUCLEOTIDE SEQUENCE [LARGE SCALE GENOMIC DNA]</scope>
    <source>
        <strain evidence="7 13">MS-18-37</strain>
    </source>
</reference>
<dbReference type="Proteomes" id="UP001204061">
    <property type="component" value="Unassembled WGS sequence"/>
</dbReference>
<reference evidence="9" key="3">
    <citation type="submission" date="2017-10" db="EMBL/GenBank/DDBJ databases">
        <authorList>
            <person name="Colston S.M."/>
            <person name="Graf J."/>
        </authorList>
    </citation>
    <scope>NUCLEOTIDE SEQUENCE</scope>
    <source>
        <strain evidence="9">BAQ071013-135</strain>
    </source>
</reference>
<evidence type="ECO:0000256" key="1">
    <source>
        <dbReference type="ARBA" id="ARBA00010333"/>
    </source>
</evidence>
<dbReference type="OMA" id="KIAWESK"/>
<dbReference type="SMART" id="SM00062">
    <property type="entry name" value="PBPb"/>
    <property type="match status" value="1"/>
</dbReference>
<dbReference type="Proteomes" id="UP000439123">
    <property type="component" value="Unassembled WGS sequence"/>
</dbReference>
<dbReference type="CDD" id="cd13709">
    <property type="entry name" value="PBP2_YxeM"/>
    <property type="match status" value="1"/>
</dbReference>
<reference evidence="6 12" key="1">
    <citation type="journal article" date="2016" name="J. Clin. Microbiol.">
        <title>Detection and Whole-Genome Sequencing of Carbapenemase-Producing Aeromonas hydrophila Isolates from Routine Perirectal Surveillance Culture.</title>
        <authorList>
            <person name="Hughes H.Y."/>
            <person name="Conlan S.P."/>
            <person name="Lau A.F."/>
            <person name="Dekker J.P."/>
            <person name="Michelin A.V."/>
            <person name="Youn J.H."/>
            <person name="Henderson D.K."/>
            <person name="Frank K.M."/>
            <person name="Segre J.A."/>
            <person name="Palmore T.N."/>
        </authorList>
    </citation>
    <scope>NUCLEOTIDE SEQUENCE [LARGE SCALE GENOMIC DNA]</scope>
    <source>
        <strain evidence="6 12">AVNIH1</strain>
    </source>
</reference>
<protein>
    <submittedName>
        <fullName evidence="6">Amino acid ABC transporter substrate-binding protein</fullName>
    </submittedName>
    <submittedName>
        <fullName evidence="11">Cystine transporter subunit periplasmic-binding component of ABC superfamily</fullName>
    </submittedName>
</protein>
<dbReference type="Proteomes" id="UP000796104">
    <property type="component" value="Unassembled WGS sequence"/>
</dbReference>
<dbReference type="SUPFAM" id="SSF53850">
    <property type="entry name" value="Periplasmic binding protein-like II"/>
    <property type="match status" value="1"/>
</dbReference>
<name>A0A0T6QQ64_AERVE</name>
<evidence type="ECO:0000313" key="11">
    <source>
        <dbReference type="EMBL" id="VXA88582.1"/>
    </source>
</evidence>
<evidence type="ECO:0000313" key="8">
    <source>
        <dbReference type="EMBL" id="MCR4447819.1"/>
    </source>
</evidence>
<accession>A0A0T6QQ64</accession>
<dbReference type="EMBL" id="CABWLC010000020">
    <property type="protein sequence ID" value="VXA88582.1"/>
    <property type="molecule type" value="Genomic_DNA"/>
</dbReference>
<dbReference type="EMBL" id="JANLFC010000016">
    <property type="protein sequence ID" value="MCR4447819.1"/>
    <property type="molecule type" value="Genomic_DNA"/>
</dbReference>
<feature type="domain" description="Ionotropic glutamate receptor C-terminal" evidence="5">
    <location>
        <begin position="27"/>
        <end position="247"/>
    </location>
</feature>
<keyword evidence="14" id="KW-1185">Reference proteome</keyword>
<dbReference type="EMBL" id="CP014774">
    <property type="protein sequence ID" value="ANB53440.1"/>
    <property type="molecule type" value="Genomic_DNA"/>
</dbReference>
<dbReference type="Pfam" id="PF00497">
    <property type="entry name" value="SBP_bac_3"/>
    <property type="match status" value="1"/>
</dbReference>
<dbReference type="Gene3D" id="3.40.190.10">
    <property type="entry name" value="Periplasmic binding protein-like II"/>
    <property type="match status" value="2"/>
</dbReference>
<dbReference type="Proteomes" id="UP000267614">
    <property type="component" value="Chromosome"/>
</dbReference>
<dbReference type="InterPro" id="IPR001638">
    <property type="entry name" value="Solute-binding_3/MltF_N"/>
</dbReference>
<evidence type="ECO:0000313" key="7">
    <source>
        <dbReference type="EMBL" id="AYV39149.1"/>
    </source>
</evidence>
<dbReference type="Proteomes" id="UP000076809">
    <property type="component" value="Chromosome"/>
</dbReference>
<dbReference type="GeneID" id="60845967"/>
<evidence type="ECO:0000313" key="13">
    <source>
        <dbReference type="Proteomes" id="UP000267614"/>
    </source>
</evidence>
<keyword evidence="2 3" id="KW-0732">Signal</keyword>
<accession>A0A653LCL9</accession>
<gene>
    <name evidence="11" type="primary">fliY</name>
    <name evidence="11" type="ORF">AERO8C_70210</name>
    <name evidence="9" type="ORF">CF123_19975</name>
    <name evidence="10" type="ORF">CJF24_18675</name>
    <name evidence="7" type="ORF">EFI48_21350</name>
    <name evidence="8" type="ORF">NS965_05405</name>
    <name evidence="6" type="ORF">WM43_12620</name>
</gene>
<evidence type="ECO:0000313" key="14">
    <source>
        <dbReference type="Proteomes" id="UP000323129"/>
    </source>
</evidence>
<evidence type="ECO:0000256" key="3">
    <source>
        <dbReference type="SAM" id="SignalP"/>
    </source>
</evidence>
<reference evidence="10 14" key="2">
    <citation type="submission" date="2017-08" db="EMBL/GenBank/DDBJ databases">
        <title>Aeromonas veronii bv sobria strain NS22 whole genome sequencing.</title>
        <authorList>
            <person name="Katharios P."/>
            <person name="Ha V.Q."/>
            <person name="Smyrli M."/>
        </authorList>
    </citation>
    <scope>NUCLEOTIDE SEQUENCE [LARGE SCALE GENOMIC DNA]</scope>
    <source>
        <strain evidence="10 14">NS22</strain>
    </source>
</reference>
<evidence type="ECO:0000256" key="2">
    <source>
        <dbReference type="ARBA" id="ARBA00022729"/>
    </source>
</evidence>
<dbReference type="PANTHER" id="PTHR35936:SF19">
    <property type="entry name" value="AMINO-ACID-BINDING PROTEIN YXEM-RELATED"/>
    <property type="match status" value="1"/>
</dbReference>
<feature type="chain" id="PRO_5015044653" evidence="3">
    <location>
        <begin position="25"/>
        <end position="252"/>
    </location>
</feature>
<sequence>MKTSIKLISGAAILLATLSGQAIAQETIKVGMSGKYFPFTFVKQDKLQGFEVDMWNQIGERTGYKVEFVTASFSGLFGMLETGRIDTISNQITITDERKAKYDFSQPYVYDGAQIVVRKGNSTIHGIKDLEGKKVAVNLGSNFEELLRKNDPNKKIDIRTYDSAFEQDVALGRIDAFVMDRVSTAQLIKESKLPLQQAGAPFETIENALPFLKTPEKQALLKKVDEALTAMRKDGSLRQISEKWFASDITDK</sequence>
<evidence type="ECO:0000313" key="15">
    <source>
        <dbReference type="Proteomes" id="UP000439123"/>
    </source>
</evidence>
<dbReference type="InterPro" id="IPR001320">
    <property type="entry name" value="Iontro_rcpt_C"/>
</dbReference>
<dbReference type="OrthoDB" id="368476at2"/>
<evidence type="ECO:0000259" key="4">
    <source>
        <dbReference type="SMART" id="SM00062"/>
    </source>
</evidence>
<feature type="domain" description="Solute-binding protein family 3/N-terminal" evidence="4">
    <location>
        <begin position="27"/>
        <end position="248"/>
    </location>
</feature>
<reference evidence="9" key="5">
    <citation type="journal article" date="2019" name="PLoS ONE">
        <title>Identification and characterization of putative Aeromonas spp. T3SS effectors.</title>
        <authorList>
            <person name="Rangel L.T."/>
            <person name="Marden J."/>
            <person name="Colston S."/>
            <person name="Setubal J.C."/>
            <person name="Graf J."/>
            <person name="Gogarten J.P."/>
        </authorList>
    </citation>
    <scope>NUCLEOTIDE SEQUENCE</scope>
    <source>
        <strain evidence="9">BAQ071013-135</strain>
    </source>
</reference>
<proteinExistence type="inferred from homology"/>
<evidence type="ECO:0000313" key="6">
    <source>
        <dbReference type="EMBL" id="ANB53440.1"/>
    </source>
</evidence>
<evidence type="ECO:0000313" key="10">
    <source>
        <dbReference type="EMBL" id="TYD41311.1"/>
    </source>
</evidence>
<feature type="signal peptide" evidence="3">
    <location>
        <begin position="1"/>
        <end position="24"/>
    </location>
</feature>
<evidence type="ECO:0000313" key="12">
    <source>
        <dbReference type="Proteomes" id="UP000076809"/>
    </source>
</evidence>
<dbReference type="RefSeq" id="WP_005339308.1">
    <property type="nucleotide sequence ID" value="NZ_AP022281.1"/>
</dbReference>
<dbReference type="Proteomes" id="UP000323129">
    <property type="component" value="Unassembled WGS sequence"/>
</dbReference>
<dbReference type="AlphaFoldDB" id="A0A0T6QQ64"/>
<organism evidence="11 15">
    <name type="scientific">Aeromonas veronii</name>
    <dbReference type="NCBI Taxonomy" id="654"/>
    <lineage>
        <taxon>Bacteria</taxon>
        <taxon>Pseudomonadati</taxon>
        <taxon>Pseudomonadota</taxon>
        <taxon>Gammaproteobacteria</taxon>
        <taxon>Aeromonadales</taxon>
        <taxon>Aeromonadaceae</taxon>
        <taxon>Aeromonas</taxon>
    </lineage>
</organism>